<keyword evidence="1" id="KW-1133">Transmembrane helix</keyword>
<sequence length="134" mass="14964">MSKGYCTYSAKVISIFLSTLAAITCLTACTFGIIHILCLSAMECETPADLTGTCLCRIETKNSLAPVKTYHYMDLQCTEVRNVLTMLLIFSSVANGIGGIFSVWYIYLYWSSRYMYTYSKVRTKDNAPVIISNS</sequence>
<evidence type="ECO:0008006" key="4">
    <source>
        <dbReference type="Google" id="ProtNLM"/>
    </source>
</evidence>
<dbReference type="PANTHER" id="PTHR15260:SF1">
    <property type="entry name" value="SARCOSPAN"/>
    <property type="match status" value="1"/>
</dbReference>
<dbReference type="InterPro" id="IPR030429">
    <property type="entry name" value="Sarcospan"/>
</dbReference>
<dbReference type="AlphaFoldDB" id="A0A0T6BBV2"/>
<dbReference type="GO" id="GO:0042383">
    <property type="term" value="C:sarcolemma"/>
    <property type="evidence" value="ECO:0007669"/>
    <property type="project" value="TreeGrafter"/>
</dbReference>
<dbReference type="OrthoDB" id="7685256at2759"/>
<proteinExistence type="predicted"/>
<dbReference type="Proteomes" id="UP000051574">
    <property type="component" value="Unassembled WGS sequence"/>
</dbReference>
<accession>A0A0T6BBV2</accession>
<keyword evidence="3" id="KW-1185">Reference proteome</keyword>
<comment type="caution">
    <text evidence="2">The sequence shown here is derived from an EMBL/GenBank/DDBJ whole genome shotgun (WGS) entry which is preliminary data.</text>
</comment>
<dbReference type="EMBL" id="LJIG01002137">
    <property type="protein sequence ID" value="KRT84803.1"/>
    <property type="molecule type" value="Genomic_DNA"/>
</dbReference>
<evidence type="ECO:0000256" key="1">
    <source>
        <dbReference type="SAM" id="Phobius"/>
    </source>
</evidence>
<reference evidence="2 3" key="1">
    <citation type="submission" date="2015-09" db="EMBL/GenBank/DDBJ databases">
        <title>Draft genome of the scarab beetle Oryctes borbonicus.</title>
        <authorList>
            <person name="Meyer J.M."/>
            <person name="Markov G.V."/>
            <person name="Baskaran P."/>
            <person name="Herrmann M."/>
            <person name="Sommer R.J."/>
            <person name="Roedelsperger C."/>
        </authorList>
    </citation>
    <scope>NUCLEOTIDE SEQUENCE [LARGE SCALE GENOMIC DNA]</scope>
    <source>
        <strain evidence="2">OB123</strain>
        <tissue evidence="2">Whole animal</tissue>
    </source>
</reference>
<keyword evidence="1" id="KW-0472">Membrane</keyword>
<feature type="transmembrane region" description="Helical" evidence="1">
    <location>
        <begin position="12"/>
        <end position="37"/>
    </location>
</feature>
<keyword evidence="1" id="KW-0812">Transmembrane</keyword>
<dbReference type="PANTHER" id="PTHR15260">
    <property type="entry name" value="SARCOSPAN"/>
    <property type="match status" value="1"/>
</dbReference>
<protein>
    <recommendedName>
        <fullName evidence="4">Sarcospan</fullName>
    </recommendedName>
</protein>
<name>A0A0T6BBV2_9SCAR</name>
<gene>
    <name evidence="2" type="ORF">AMK59_2077</name>
</gene>
<dbReference type="GO" id="GO:0016010">
    <property type="term" value="C:dystrophin-associated glycoprotein complex"/>
    <property type="evidence" value="ECO:0007669"/>
    <property type="project" value="InterPro"/>
</dbReference>
<evidence type="ECO:0000313" key="2">
    <source>
        <dbReference type="EMBL" id="KRT84803.1"/>
    </source>
</evidence>
<feature type="transmembrane region" description="Helical" evidence="1">
    <location>
        <begin position="83"/>
        <end position="110"/>
    </location>
</feature>
<evidence type="ECO:0000313" key="3">
    <source>
        <dbReference type="Proteomes" id="UP000051574"/>
    </source>
</evidence>
<organism evidence="2 3">
    <name type="scientific">Oryctes borbonicus</name>
    <dbReference type="NCBI Taxonomy" id="1629725"/>
    <lineage>
        <taxon>Eukaryota</taxon>
        <taxon>Metazoa</taxon>
        <taxon>Ecdysozoa</taxon>
        <taxon>Arthropoda</taxon>
        <taxon>Hexapoda</taxon>
        <taxon>Insecta</taxon>
        <taxon>Pterygota</taxon>
        <taxon>Neoptera</taxon>
        <taxon>Endopterygota</taxon>
        <taxon>Coleoptera</taxon>
        <taxon>Polyphaga</taxon>
        <taxon>Scarabaeiformia</taxon>
        <taxon>Scarabaeidae</taxon>
        <taxon>Dynastinae</taxon>
        <taxon>Oryctes</taxon>
    </lineage>
</organism>